<accession>A0A377FSH2</accession>
<dbReference type="OrthoDB" id="2353725at2"/>
<protein>
    <submittedName>
        <fullName evidence="1">Uncharacterized protein</fullName>
    </submittedName>
</protein>
<name>A0A377FSH2_9BACL</name>
<dbReference type="AlphaFoldDB" id="A0A377FSH2"/>
<sequence>MDWRNKIGDDHNYHDQVERIVTETMRHHGLEDEKLKAVLTDLLEEMNRITLKIVDDNKSARDYIYKRWY</sequence>
<dbReference type="RefSeq" id="WP_029334723.1">
    <property type="nucleotide sequence ID" value="NZ_UGGP01000001.1"/>
</dbReference>
<evidence type="ECO:0000313" key="1">
    <source>
        <dbReference type="EMBL" id="STO07760.1"/>
    </source>
</evidence>
<gene>
    <name evidence="1" type="ORF">NCTC13163_01116</name>
</gene>
<proteinExistence type="predicted"/>
<organism evidence="1 2">
    <name type="scientific">Exiguobacterium aurantiacum</name>
    <dbReference type="NCBI Taxonomy" id="33987"/>
    <lineage>
        <taxon>Bacteria</taxon>
        <taxon>Bacillati</taxon>
        <taxon>Bacillota</taxon>
        <taxon>Bacilli</taxon>
        <taxon>Bacillales</taxon>
        <taxon>Bacillales Family XII. Incertae Sedis</taxon>
        <taxon>Exiguobacterium</taxon>
    </lineage>
</organism>
<dbReference type="EMBL" id="UGGP01000001">
    <property type="protein sequence ID" value="STO07760.1"/>
    <property type="molecule type" value="Genomic_DNA"/>
</dbReference>
<evidence type="ECO:0000313" key="2">
    <source>
        <dbReference type="Proteomes" id="UP000254060"/>
    </source>
</evidence>
<reference evidence="1 2" key="1">
    <citation type="submission" date="2018-06" db="EMBL/GenBank/DDBJ databases">
        <authorList>
            <consortium name="Pathogen Informatics"/>
            <person name="Doyle S."/>
        </authorList>
    </citation>
    <scope>NUCLEOTIDE SEQUENCE [LARGE SCALE GENOMIC DNA]</scope>
    <source>
        <strain evidence="1 2">NCTC13163</strain>
    </source>
</reference>
<dbReference type="Proteomes" id="UP000254060">
    <property type="component" value="Unassembled WGS sequence"/>
</dbReference>